<dbReference type="Proteomes" id="UP000202511">
    <property type="component" value="Segment"/>
</dbReference>
<sequence>MQFTGNNDDGGNDAYDRGLYDDDNNGLYDDGQYEDALYDQQAYYDDNGEDEEEDRQYGPSVGGSARQGPPADLVDLLGVDVFDALVRSLLADGRAADAAALCSSSQRARSVCQASRANWARDFPNLRAAYGAPGLVGPPPSALFSLEGIPGDHDGGGDNDATRYSLLQTALAGRRAARANRFCALYALYARDQIIRVASERQRGNERGVESGAASQVRHIGPYARPPPAPVATTRGRGIGQALRRMVPRTLRGRSSSFRQALQREVAPHPDVVDVLRSPGTTSLEDLEAWARSLVDISGYQTGMPFGGFEPWAIVQLGDEPPVPFDADAGPLFFVTSVTPPAGAVSSLNDRRLQINRRTGVRPDPRAIIEANLDEIASSDAQAAENFRSLVRSRVNQSLVGALNKPIRIRVGPSWETKKRGVPRPARPEGEADPSEATLKALTQLVDRCKQIDVFSAYAPVSTYLAARPYGVEQLVEYDIIIRLPLREPFASPLADGSGLD</sequence>
<proteinExistence type="predicted"/>
<evidence type="ECO:0000313" key="2">
    <source>
        <dbReference type="EMBL" id="AJF98483.1"/>
    </source>
</evidence>
<evidence type="ECO:0000313" key="3">
    <source>
        <dbReference type="Proteomes" id="UP000202511"/>
    </source>
</evidence>
<name>A0A0B5IZU3_9VIRU</name>
<evidence type="ECO:0000256" key="1">
    <source>
        <dbReference type="SAM" id="MobiDB-lite"/>
    </source>
</evidence>
<feature type="compositionally biased region" description="Low complexity" evidence="1">
    <location>
        <begin position="1"/>
        <end position="13"/>
    </location>
</feature>
<reference evidence="2 3" key="1">
    <citation type="journal article" date="2015" name="Parasitol. Res.">
        <title>Viruses in close associations with free-living amoebae.</title>
        <authorList>
            <person name="Scheid P."/>
        </authorList>
    </citation>
    <scope>NUCLEOTIDE SEQUENCE [LARGE SCALE GENOMIC DNA]</scope>
    <source>
        <strain evidence="2">KlaHel</strain>
    </source>
</reference>
<feature type="region of interest" description="Disordered" evidence="1">
    <location>
        <begin position="1"/>
        <end position="69"/>
    </location>
</feature>
<protein>
    <submittedName>
        <fullName evidence="2">Uncharacterized protein</fullName>
    </submittedName>
</protein>
<feature type="region of interest" description="Disordered" evidence="1">
    <location>
        <begin position="206"/>
        <end position="235"/>
    </location>
</feature>
<dbReference type="EMBL" id="KP136319">
    <property type="protein sequence ID" value="AJF98483.1"/>
    <property type="molecule type" value="Genomic_DNA"/>
</dbReference>
<organism evidence="2 3">
    <name type="scientific">Pandoravirus inopinatum</name>
    <dbReference type="NCBI Taxonomy" id="1605721"/>
    <lineage>
        <taxon>Viruses</taxon>
        <taxon>Pandoravirus</taxon>
    </lineage>
</organism>
<feature type="region of interest" description="Disordered" evidence="1">
    <location>
        <begin position="414"/>
        <end position="435"/>
    </location>
</feature>
<dbReference type="GeneID" id="23463400"/>
<accession>A0A0B5IZU3</accession>
<dbReference type="KEGG" id="vg:23463400"/>
<dbReference type="RefSeq" id="YP_009120718.1">
    <property type="nucleotide sequence ID" value="NC_026440.1"/>
</dbReference>